<dbReference type="AlphaFoldDB" id="A0A0R1THI2"/>
<feature type="domain" description="Calcineurin-like phosphoesterase" evidence="2">
    <location>
        <begin position="2"/>
        <end position="160"/>
    </location>
</feature>
<dbReference type="GO" id="GO:0016787">
    <property type="term" value="F:hydrolase activity"/>
    <property type="evidence" value="ECO:0007669"/>
    <property type="project" value="InterPro"/>
</dbReference>
<evidence type="ECO:0000313" key="3">
    <source>
        <dbReference type="EMBL" id="KRL79476.1"/>
    </source>
</evidence>
<dbReference type="PATRIC" id="fig|1423740.3.peg.553"/>
<gene>
    <name evidence="3" type="ORF">FC36_GL000513</name>
</gene>
<protein>
    <submittedName>
        <fullName evidence="3">Phosphoesterase</fullName>
    </submittedName>
</protein>
<evidence type="ECO:0000259" key="2">
    <source>
        <dbReference type="Pfam" id="PF12850"/>
    </source>
</evidence>
<organism evidence="3 4">
    <name type="scientific">Ligilactobacillus equi DSM 15833 = JCM 10991</name>
    <dbReference type="NCBI Taxonomy" id="1423740"/>
    <lineage>
        <taxon>Bacteria</taxon>
        <taxon>Bacillati</taxon>
        <taxon>Bacillota</taxon>
        <taxon>Bacilli</taxon>
        <taxon>Lactobacillales</taxon>
        <taxon>Lactobacillaceae</taxon>
        <taxon>Ligilactobacillus</taxon>
    </lineage>
</organism>
<evidence type="ECO:0000313" key="4">
    <source>
        <dbReference type="Proteomes" id="UP000051048"/>
    </source>
</evidence>
<dbReference type="OrthoDB" id="5380073at2"/>
<reference evidence="3 4" key="1">
    <citation type="journal article" date="2015" name="Genome Announc.">
        <title>Expanding the biotechnology potential of lactobacilli through comparative genomics of 213 strains and associated genera.</title>
        <authorList>
            <person name="Sun Z."/>
            <person name="Harris H.M."/>
            <person name="McCann A."/>
            <person name="Guo C."/>
            <person name="Argimon S."/>
            <person name="Zhang W."/>
            <person name="Yang X."/>
            <person name="Jeffery I.B."/>
            <person name="Cooney J.C."/>
            <person name="Kagawa T.F."/>
            <person name="Liu W."/>
            <person name="Song Y."/>
            <person name="Salvetti E."/>
            <person name="Wrobel A."/>
            <person name="Rasinkangas P."/>
            <person name="Parkhill J."/>
            <person name="Rea M.C."/>
            <person name="O'Sullivan O."/>
            <person name="Ritari J."/>
            <person name="Douillard F.P."/>
            <person name="Paul Ross R."/>
            <person name="Yang R."/>
            <person name="Briner A.E."/>
            <person name="Felis G.E."/>
            <person name="de Vos W.M."/>
            <person name="Barrangou R."/>
            <person name="Klaenhammer T.R."/>
            <person name="Caufield P.W."/>
            <person name="Cui Y."/>
            <person name="Zhang H."/>
            <person name="O'Toole P.W."/>
        </authorList>
    </citation>
    <scope>NUCLEOTIDE SEQUENCE [LARGE SCALE GENOMIC DNA]</scope>
    <source>
        <strain evidence="3 4">DSM 15833</strain>
    </source>
</reference>
<dbReference type="InterPro" id="IPR029052">
    <property type="entry name" value="Metallo-depent_PP-like"/>
</dbReference>
<comment type="similarity">
    <text evidence="1">Belongs to the metallophosphoesterase superfamily. YfcE family.</text>
</comment>
<dbReference type="Pfam" id="PF12850">
    <property type="entry name" value="Metallophos_2"/>
    <property type="match status" value="1"/>
</dbReference>
<dbReference type="EMBL" id="AZFH01000102">
    <property type="protein sequence ID" value="KRL79476.1"/>
    <property type="molecule type" value="Genomic_DNA"/>
</dbReference>
<dbReference type="RefSeq" id="WP_025020694.1">
    <property type="nucleotide sequence ID" value="NZ_AZFH01000102.1"/>
</dbReference>
<accession>A0A0R1THI2</accession>
<dbReference type="Gene3D" id="3.60.21.10">
    <property type="match status" value="1"/>
</dbReference>
<dbReference type="InterPro" id="IPR024654">
    <property type="entry name" value="Calcineurin-like_PHP_lpxH"/>
</dbReference>
<sequence>MIYVTSDTHFFDQHLLGRTNFADRPFLNAYDMNEKIIAHWNEVVAPEDTVYHLGDIAVHFVRPESQSHQDIYELLQRLNGNLVLIKGNHDNRALFKYLAKHNYQVNGRDKFRFEDVGALIKYNHRQYYLTHYPMMLGIVPNIINLHGHIHHYSVHTKENINVGVDSADFDYLLEKPKFGQPLNLTIVEQIIMAKRDDFLKMR</sequence>
<dbReference type="Proteomes" id="UP000051048">
    <property type="component" value="Unassembled WGS sequence"/>
</dbReference>
<evidence type="ECO:0000256" key="1">
    <source>
        <dbReference type="ARBA" id="ARBA00008950"/>
    </source>
</evidence>
<proteinExistence type="inferred from homology"/>
<dbReference type="SUPFAM" id="SSF56300">
    <property type="entry name" value="Metallo-dependent phosphatases"/>
    <property type="match status" value="1"/>
</dbReference>
<name>A0A0R1THI2_9LACO</name>
<dbReference type="STRING" id="1423740.FC36_GL000513"/>
<comment type="caution">
    <text evidence="3">The sequence shown here is derived from an EMBL/GenBank/DDBJ whole genome shotgun (WGS) entry which is preliminary data.</text>
</comment>